<dbReference type="EMBL" id="FPJE01000002">
    <property type="protein sequence ID" value="SFW18406.1"/>
    <property type="molecule type" value="Genomic_DNA"/>
</dbReference>
<dbReference type="Proteomes" id="UP000182248">
    <property type="component" value="Unassembled WGS sequence"/>
</dbReference>
<dbReference type="OrthoDB" id="659392at2"/>
<gene>
    <name evidence="2" type="ORF">SAMN02927921_00397</name>
</gene>
<feature type="transmembrane region" description="Helical" evidence="1">
    <location>
        <begin position="149"/>
        <end position="170"/>
    </location>
</feature>
<accession>A0A1K1M8W7</accession>
<keyword evidence="1" id="KW-0472">Membrane</keyword>
<dbReference type="STRING" id="1150368.SAMN02927921_00397"/>
<sequence>MTDFENIKLQWLQRDIPEIPSDGAAKVMDRARRIMRKQLATRTILSSLLLVLVFFFVYVSAYNHTRASLGLALMIGCLLVRVVLEFLFAFRKKYVLFSLDASGFARKLKRYYRSKLYINYVLTPVLFAGYMVGFTLLLPVFKNTLSPGFYTYILYSSWMIFGILAVFIGFQVRRELRNIREMGW</sequence>
<keyword evidence="1" id="KW-0812">Transmembrane</keyword>
<feature type="transmembrane region" description="Helical" evidence="1">
    <location>
        <begin position="67"/>
        <end position="90"/>
    </location>
</feature>
<evidence type="ECO:0000256" key="1">
    <source>
        <dbReference type="SAM" id="Phobius"/>
    </source>
</evidence>
<reference evidence="2 3" key="1">
    <citation type="submission" date="2016-11" db="EMBL/GenBank/DDBJ databases">
        <authorList>
            <person name="Jaros S."/>
            <person name="Januszkiewicz K."/>
            <person name="Wedrychowicz H."/>
        </authorList>
    </citation>
    <scope>NUCLEOTIDE SEQUENCE [LARGE SCALE GENOMIC DNA]</scope>
    <source>
        <strain evidence="2 3">CGMCC 1.12145</strain>
    </source>
</reference>
<dbReference type="RefSeq" id="WP_072315698.1">
    <property type="nucleotide sequence ID" value="NZ_FPJE01000002.1"/>
</dbReference>
<keyword evidence="1" id="KW-1133">Transmembrane helix</keyword>
<feature type="transmembrane region" description="Helical" evidence="1">
    <location>
        <begin position="116"/>
        <end position="137"/>
    </location>
</feature>
<evidence type="ECO:0000313" key="3">
    <source>
        <dbReference type="Proteomes" id="UP000182248"/>
    </source>
</evidence>
<name>A0A1K1M8W7_9FLAO</name>
<evidence type="ECO:0000313" key="2">
    <source>
        <dbReference type="EMBL" id="SFW18406.1"/>
    </source>
</evidence>
<organism evidence="2 3">
    <name type="scientific">Sinomicrobium oceani</name>
    <dbReference type="NCBI Taxonomy" id="1150368"/>
    <lineage>
        <taxon>Bacteria</taxon>
        <taxon>Pseudomonadati</taxon>
        <taxon>Bacteroidota</taxon>
        <taxon>Flavobacteriia</taxon>
        <taxon>Flavobacteriales</taxon>
        <taxon>Flavobacteriaceae</taxon>
        <taxon>Sinomicrobium</taxon>
    </lineage>
</organism>
<feature type="transmembrane region" description="Helical" evidence="1">
    <location>
        <begin position="39"/>
        <end position="61"/>
    </location>
</feature>
<keyword evidence="3" id="KW-1185">Reference proteome</keyword>
<proteinExistence type="predicted"/>
<protein>
    <submittedName>
        <fullName evidence="2">Uncharacterized protein</fullName>
    </submittedName>
</protein>
<dbReference type="AlphaFoldDB" id="A0A1K1M8W7"/>